<dbReference type="Pfam" id="PF05147">
    <property type="entry name" value="LANC_like"/>
    <property type="match status" value="1"/>
</dbReference>
<feature type="binding site" evidence="2">
    <location>
        <position position="271"/>
    </location>
    <ligand>
        <name>Zn(2+)</name>
        <dbReference type="ChEBI" id="CHEBI:29105"/>
    </ligand>
</feature>
<dbReference type="EMBL" id="WIXP02000006">
    <property type="protein sequence ID" value="KAF6208814.1"/>
    <property type="molecule type" value="Genomic_DNA"/>
</dbReference>
<dbReference type="Proteomes" id="UP000466442">
    <property type="component" value="Unassembled WGS sequence"/>
</dbReference>
<sequence>MSNRYHQRPPDYSIQDAEIYLSGYQLNPYVYAKSQNLIDYFIKGSHDYIRSLEPESDHTVYVGYSGIALTHFMIHLKTQRPGSFEIAKQLNNMALRRLTGRRVSFLQGDAGPLAMAAAINFTDRNDRQATEYVSRLIRLGEKAKRQEFEVLNGWSGYLYALQYVNTFITGAVPGTVIRKYVEIVLNEGMNNAHRSQSRVPLVYSWADTNYYGAAHGVAGILYMLLCSGFVSSSELHGFIGPTLDNLIQRRHPSGNYRSSEDSESDKLVQWCHGAPGFVDLLILADQVFGGGKYLPLAEDATDVVWERGLLEKGYSICHGVSGNAYSFLAMFRKTRSLEQLYRAATYFQWVLTYPDKEGYKPDRPYSLFEGQAGVLYFLTEMANPETAAFPDQIL</sequence>
<evidence type="ECO:0000256" key="2">
    <source>
        <dbReference type="PIRSR" id="PIRSR607822-1"/>
    </source>
</evidence>
<dbReference type="GO" id="GO:0005886">
    <property type="term" value="C:plasma membrane"/>
    <property type="evidence" value="ECO:0007669"/>
    <property type="project" value="TreeGrafter"/>
</dbReference>
<evidence type="ECO:0000256" key="1">
    <source>
        <dbReference type="ARBA" id="ARBA00007179"/>
    </source>
</evidence>
<protein>
    <recommendedName>
        <fullName evidence="5">LanC-like protein 2</fullName>
    </recommendedName>
</protein>
<reference evidence="3" key="1">
    <citation type="journal article" date="2021" name="Mol. Ecol. Resour.">
        <title>Apolygus lucorum genome provides insights into omnivorousness and mesophyll feeding.</title>
        <authorList>
            <person name="Liu Y."/>
            <person name="Liu H."/>
            <person name="Wang H."/>
            <person name="Huang T."/>
            <person name="Liu B."/>
            <person name="Yang B."/>
            <person name="Yin L."/>
            <person name="Li B."/>
            <person name="Zhang Y."/>
            <person name="Zhang S."/>
            <person name="Jiang F."/>
            <person name="Zhang X."/>
            <person name="Ren Y."/>
            <person name="Wang B."/>
            <person name="Wang S."/>
            <person name="Lu Y."/>
            <person name="Wu K."/>
            <person name="Fan W."/>
            <person name="Wang G."/>
        </authorList>
    </citation>
    <scope>NUCLEOTIDE SEQUENCE</scope>
    <source>
        <strain evidence="3">12Hb</strain>
    </source>
</reference>
<dbReference type="AlphaFoldDB" id="A0A6A4J8P8"/>
<dbReference type="SUPFAM" id="SSF158745">
    <property type="entry name" value="LanC-like"/>
    <property type="match status" value="1"/>
</dbReference>
<comment type="caution">
    <text evidence="3">The sequence shown here is derived from an EMBL/GenBank/DDBJ whole genome shotgun (WGS) entry which is preliminary data.</text>
</comment>
<dbReference type="Gene3D" id="1.50.10.10">
    <property type="match status" value="1"/>
</dbReference>
<name>A0A6A4J8P8_APOLU</name>
<dbReference type="GO" id="GO:0031179">
    <property type="term" value="P:peptide modification"/>
    <property type="evidence" value="ECO:0007669"/>
    <property type="project" value="InterPro"/>
</dbReference>
<gene>
    <name evidence="3" type="ORF">GE061_014555</name>
</gene>
<dbReference type="PRINTS" id="PR01950">
    <property type="entry name" value="LANCSUPER"/>
</dbReference>
<proteinExistence type="inferred from homology"/>
<dbReference type="PRINTS" id="PR01951">
    <property type="entry name" value="LANCEUKARYTE"/>
</dbReference>
<evidence type="ECO:0000313" key="4">
    <source>
        <dbReference type="Proteomes" id="UP000466442"/>
    </source>
</evidence>
<dbReference type="InterPro" id="IPR007822">
    <property type="entry name" value="LANC-like"/>
</dbReference>
<dbReference type="InterPro" id="IPR012341">
    <property type="entry name" value="6hp_glycosidase-like_sf"/>
</dbReference>
<dbReference type="PANTHER" id="PTHR12736:SF21">
    <property type="entry name" value="LANC-LIKE PROTEIN 2"/>
    <property type="match status" value="1"/>
</dbReference>
<feature type="binding site" evidence="2">
    <location>
        <position position="318"/>
    </location>
    <ligand>
        <name>Zn(2+)</name>
        <dbReference type="ChEBI" id="CHEBI:29105"/>
    </ligand>
</feature>
<dbReference type="OrthoDB" id="10257263at2759"/>
<keyword evidence="2" id="KW-0862">Zinc</keyword>
<dbReference type="GO" id="GO:0005975">
    <property type="term" value="P:carbohydrate metabolic process"/>
    <property type="evidence" value="ECO:0007669"/>
    <property type="project" value="InterPro"/>
</dbReference>
<dbReference type="PANTHER" id="PTHR12736">
    <property type="entry name" value="LANC-LIKE PROTEIN"/>
    <property type="match status" value="1"/>
</dbReference>
<keyword evidence="4" id="KW-1185">Reference proteome</keyword>
<feature type="binding site" evidence="2">
    <location>
        <position position="317"/>
    </location>
    <ligand>
        <name>Zn(2+)</name>
        <dbReference type="ChEBI" id="CHEBI:29105"/>
    </ligand>
</feature>
<comment type="similarity">
    <text evidence="1">Belongs to the LanC-like protein family.</text>
</comment>
<dbReference type="InterPro" id="IPR020464">
    <property type="entry name" value="LanC-like_prot_euk"/>
</dbReference>
<organism evidence="3 4">
    <name type="scientific">Apolygus lucorum</name>
    <name type="common">Small green plant bug</name>
    <name type="synonym">Lygocoris lucorum</name>
    <dbReference type="NCBI Taxonomy" id="248454"/>
    <lineage>
        <taxon>Eukaryota</taxon>
        <taxon>Metazoa</taxon>
        <taxon>Ecdysozoa</taxon>
        <taxon>Arthropoda</taxon>
        <taxon>Hexapoda</taxon>
        <taxon>Insecta</taxon>
        <taxon>Pterygota</taxon>
        <taxon>Neoptera</taxon>
        <taxon>Paraneoptera</taxon>
        <taxon>Hemiptera</taxon>
        <taxon>Heteroptera</taxon>
        <taxon>Panheteroptera</taxon>
        <taxon>Cimicomorpha</taxon>
        <taxon>Miridae</taxon>
        <taxon>Mirini</taxon>
        <taxon>Apolygus</taxon>
    </lineage>
</organism>
<accession>A0A6A4J8P8</accession>
<keyword evidence="2" id="KW-0479">Metal-binding</keyword>
<evidence type="ECO:0008006" key="5">
    <source>
        <dbReference type="Google" id="ProtNLM"/>
    </source>
</evidence>
<dbReference type="SMART" id="SM01260">
    <property type="entry name" value="LANC_like"/>
    <property type="match status" value="1"/>
</dbReference>
<evidence type="ECO:0000313" key="3">
    <source>
        <dbReference type="EMBL" id="KAF6208814.1"/>
    </source>
</evidence>
<dbReference type="CDD" id="cd04794">
    <property type="entry name" value="euk_LANCL"/>
    <property type="match status" value="1"/>
</dbReference>
<dbReference type="GO" id="GO:0046872">
    <property type="term" value="F:metal ion binding"/>
    <property type="evidence" value="ECO:0007669"/>
    <property type="project" value="UniProtKB-KW"/>
</dbReference>